<gene>
    <name evidence="3" type="ORF">E4099_04170</name>
</gene>
<dbReference type="Gene3D" id="3.40.50.720">
    <property type="entry name" value="NAD(P)-binding Rossmann-like Domain"/>
    <property type="match status" value="1"/>
</dbReference>
<feature type="domain" description="NAD-dependent epimerase/dehydratase" evidence="2">
    <location>
        <begin position="14"/>
        <end position="242"/>
    </location>
</feature>
<dbReference type="GO" id="GO:0005737">
    <property type="term" value="C:cytoplasm"/>
    <property type="evidence" value="ECO:0007669"/>
    <property type="project" value="TreeGrafter"/>
</dbReference>
<dbReference type="Proteomes" id="UP000297948">
    <property type="component" value="Unassembled WGS sequence"/>
</dbReference>
<sequence>MTSLTPGEPGPLKVVVVGATGNIGTSLVRSLVGDPQVGSITGIARRTPSWSPPKTTWISTDVGADGPDDLTGYVQGADAVVHLAWLFQPTHDPLTTWRTNVEGSIRVFEAVVAAGVPALVVSSSVGAYSPGPKDRRVDESWPTHGWPEAAYAREKAYVERVLDVFERDHPGVRVVRMRPGFVFQRGAAVEQRKLFAGPFVPGRLVRPGLVPLVPDLPGLRFQALHAQDAAEAFHQAVVRPVRGAFNLAAEPVVDARELADLLNARVFPVPAGAAEAALATLWHLRVVPATPALLRTVLRLPLMDTARAVDELGWQPRYSSANALGEFLRGLREATGGRTPPLSGRRSGGRITEPRAGVGGRLL</sequence>
<dbReference type="PANTHER" id="PTHR48079:SF6">
    <property type="entry name" value="NAD(P)-BINDING DOMAIN-CONTAINING PROTEIN-RELATED"/>
    <property type="match status" value="1"/>
</dbReference>
<name>A0A4Z0HC43_9ACTN</name>
<organism evidence="3 4">
    <name type="scientific">Streptomyces palmae</name>
    <dbReference type="NCBI Taxonomy" id="1701085"/>
    <lineage>
        <taxon>Bacteria</taxon>
        <taxon>Bacillati</taxon>
        <taxon>Actinomycetota</taxon>
        <taxon>Actinomycetes</taxon>
        <taxon>Kitasatosporales</taxon>
        <taxon>Streptomycetaceae</taxon>
        <taxon>Streptomyces</taxon>
    </lineage>
</organism>
<evidence type="ECO:0000259" key="2">
    <source>
        <dbReference type="Pfam" id="PF01370"/>
    </source>
</evidence>
<dbReference type="AlphaFoldDB" id="A0A4Z0HC43"/>
<evidence type="ECO:0000256" key="1">
    <source>
        <dbReference type="SAM" id="MobiDB-lite"/>
    </source>
</evidence>
<keyword evidence="4" id="KW-1185">Reference proteome</keyword>
<dbReference type="EMBL" id="SRID01000020">
    <property type="protein sequence ID" value="TGB17100.1"/>
    <property type="molecule type" value="Genomic_DNA"/>
</dbReference>
<dbReference type="GO" id="GO:0004029">
    <property type="term" value="F:aldehyde dehydrogenase (NAD+) activity"/>
    <property type="evidence" value="ECO:0007669"/>
    <property type="project" value="TreeGrafter"/>
</dbReference>
<feature type="region of interest" description="Disordered" evidence="1">
    <location>
        <begin position="334"/>
        <end position="363"/>
    </location>
</feature>
<dbReference type="SUPFAM" id="SSF51735">
    <property type="entry name" value="NAD(P)-binding Rossmann-fold domains"/>
    <property type="match status" value="1"/>
</dbReference>
<evidence type="ECO:0000313" key="3">
    <source>
        <dbReference type="EMBL" id="TGB17100.1"/>
    </source>
</evidence>
<proteinExistence type="predicted"/>
<accession>A0A4Z0HC43</accession>
<dbReference type="PANTHER" id="PTHR48079">
    <property type="entry name" value="PROTEIN YEEZ"/>
    <property type="match status" value="1"/>
</dbReference>
<dbReference type="Pfam" id="PF01370">
    <property type="entry name" value="Epimerase"/>
    <property type="match status" value="1"/>
</dbReference>
<dbReference type="OrthoDB" id="3338687at2"/>
<dbReference type="InterPro" id="IPR001509">
    <property type="entry name" value="Epimerase_deHydtase"/>
</dbReference>
<dbReference type="InterPro" id="IPR036291">
    <property type="entry name" value="NAD(P)-bd_dom_sf"/>
</dbReference>
<reference evidence="3 4" key="1">
    <citation type="submission" date="2019-03" db="EMBL/GenBank/DDBJ databases">
        <authorList>
            <person name="Gonzalez-Pimentel J.L."/>
        </authorList>
    </citation>
    <scope>NUCLEOTIDE SEQUENCE [LARGE SCALE GENOMIC DNA]</scope>
    <source>
        <strain evidence="3 4">JCM 31289</strain>
    </source>
</reference>
<dbReference type="RefSeq" id="WP_135337543.1">
    <property type="nucleotide sequence ID" value="NZ_JBHLTX010000051.1"/>
</dbReference>
<protein>
    <submittedName>
        <fullName evidence="3">NAD-dependent epimerase/dehydratase family protein</fullName>
    </submittedName>
</protein>
<comment type="caution">
    <text evidence="3">The sequence shown here is derived from an EMBL/GenBank/DDBJ whole genome shotgun (WGS) entry which is preliminary data.</text>
</comment>
<dbReference type="InterPro" id="IPR051783">
    <property type="entry name" value="NAD(P)-dependent_oxidoreduct"/>
</dbReference>
<evidence type="ECO:0000313" key="4">
    <source>
        <dbReference type="Proteomes" id="UP000297948"/>
    </source>
</evidence>